<sequence>MPPSVDDYGEASVELECSTNNDNRTAKPIIITSANSQGMKRRVSFSDKTDIRHIESTKSISKKERKTRWMMGKDFLRIKEDCDNEMMRIFNSQKPCMRTDLRGLELFDPESICRSRSKHRKVVNAVIRMQDKQSDKGGVNPESIREMYCYLVQDSQDDARAIAWIDREVVEDYMATTMTEFEKVQQRNQRMSQLKAGSSNKSKGTKPALRHRLLKSFRMPKKVPSN</sequence>
<evidence type="ECO:0000313" key="2">
    <source>
        <dbReference type="EMBL" id="CAJ1966278.1"/>
    </source>
</evidence>
<comment type="caution">
    <text evidence="2">The sequence shown here is derived from an EMBL/GenBank/DDBJ whole genome shotgun (WGS) entry which is preliminary data.</text>
</comment>
<feature type="compositionally biased region" description="Basic residues" evidence="1">
    <location>
        <begin position="208"/>
        <end position="226"/>
    </location>
</feature>
<keyword evidence="3" id="KW-1185">Reference proteome</keyword>
<dbReference type="EMBL" id="CAKOGP040002269">
    <property type="protein sequence ID" value="CAJ1966278.1"/>
    <property type="molecule type" value="Genomic_DNA"/>
</dbReference>
<evidence type="ECO:0000313" key="3">
    <source>
        <dbReference type="Proteomes" id="UP001295423"/>
    </source>
</evidence>
<name>A0AAD2G904_9STRA</name>
<accession>A0AAD2G904</accession>
<feature type="region of interest" description="Disordered" evidence="1">
    <location>
        <begin position="184"/>
        <end position="226"/>
    </location>
</feature>
<dbReference type="Proteomes" id="UP001295423">
    <property type="component" value="Unassembled WGS sequence"/>
</dbReference>
<reference evidence="2" key="1">
    <citation type="submission" date="2023-08" db="EMBL/GenBank/DDBJ databases">
        <authorList>
            <person name="Audoor S."/>
            <person name="Bilcke G."/>
        </authorList>
    </citation>
    <scope>NUCLEOTIDE SEQUENCE</scope>
</reference>
<organism evidence="2 3">
    <name type="scientific">Cylindrotheca closterium</name>
    <dbReference type="NCBI Taxonomy" id="2856"/>
    <lineage>
        <taxon>Eukaryota</taxon>
        <taxon>Sar</taxon>
        <taxon>Stramenopiles</taxon>
        <taxon>Ochrophyta</taxon>
        <taxon>Bacillariophyta</taxon>
        <taxon>Bacillariophyceae</taxon>
        <taxon>Bacillariophycidae</taxon>
        <taxon>Bacillariales</taxon>
        <taxon>Bacillariaceae</taxon>
        <taxon>Cylindrotheca</taxon>
    </lineage>
</organism>
<feature type="compositionally biased region" description="Polar residues" evidence="1">
    <location>
        <begin position="186"/>
        <end position="202"/>
    </location>
</feature>
<gene>
    <name evidence="2" type="ORF">CYCCA115_LOCUS21861</name>
</gene>
<proteinExistence type="predicted"/>
<protein>
    <submittedName>
        <fullName evidence="2">Uncharacterized protein</fullName>
    </submittedName>
</protein>
<evidence type="ECO:0000256" key="1">
    <source>
        <dbReference type="SAM" id="MobiDB-lite"/>
    </source>
</evidence>
<dbReference type="AlphaFoldDB" id="A0AAD2G904"/>